<proteinExistence type="inferred from homology"/>
<dbReference type="GO" id="GO:0009279">
    <property type="term" value="C:cell outer membrane"/>
    <property type="evidence" value="ECO:0007669"/>
    <property type="project" value="UniProtKB-SubCell"/>
</dbReference>
<dbReference type="InterPro" id="IPR039426">
    <property type="entry name" value="TonB-dep_rcpt-like"/>
</dbReference>
<comment type="similarity">
    <text evidence="5">Belongs to the TonB-dependent receptor family.</text>
</comment>
<dbReference type="InterPro" id="IPR012910">
    <property type="entry name" value="Plug_dom"/>
</dbReference>
<name>A0A9N7CT52_9PROT</name>
<organism evidence="7 8">
    <name type="scientific">Komagataeibacter nataicola</name>
    <dbReference type="NCBI Taxonomy" id="265960"/>
    <lineage>
        <taxon>Bacteria</taxon>
        <taxon>Pseudomonadati</taxon>
        <taxon>Pseudomonadota</taxon>
        <taxon>Alphaproteobacteria</taxon>
        <taxon>Acetobacterales</taxon>
        <taxon>Acetobacteraceae</taxon>
        <taxon>Komagataeibacter</taxon>
    </lineage>
</organism>
<comment type="subcellular location">
    <subcellularLocation>
        <location evidence="5">Cell outer membrane</location>
        <topology evidence="5">Multi-pass membrane protein</topology>
    </subcellularLocation>
</comment>
<dbReference type="GO" id="GO:0015344">
    <property type="term" value="F:siderophore uptake transmembrane transporter activity"/>
    <property type="evidence" value="ECO:0007669"/>
    <property type="project" value="TreeGrafter"/>
</dbReference>
<accession>A0A9N7CT52</accession>
<dbReference type="InterPro" id="IPR037066">
    <property type="entry name" value="Plug_dom_sf"/>
</dbReference>
<dbReference type="SUPFAM" id="SSF56935">
    <property type="entry name" value="Porins"/>
    <property type="match status" value="1"/>
</dbReference>
<reference evidence="8" key="1">
    <citation type="submission" date="2017-02" db="EMBL/GenBank/DDBJ databases">
        <title>zhang.</title>
        <authorList>
            <person name="Zhang H."/>
        </authorList>
    </citation>
    <scope>NUCLEOTIDE SEQUENCE [LARGE SCALE GENOMIC DNA]</scope>
    <source>
        <strain evidence="8">RZS01</strain>
    </source>
</reference>
<evidence type="ECO:0000313" key="8">
    <source>
        <dbReference type="Proteomes" id="UP000189683"/>
    </source>
</evidence>
<protein>
    <recommendedName>
        <fullName evidence="6">TonB-dependent receptor plug domain-containing protein</fullName>
    </recommendedName>
</protein>
<keyword evidence="5" id="KW-1134">Transmembrane beta strand</keyword>
<evidence type="ECO:0000313" key="7">
    <source>
        <dbReference type="EMBL" id="AQU88626.1"/>
    </source>
</evidence>
<dbReference type="Proteomes" id="UP000189683">
    <property type="component" value="Chromosome"/>
</dbReference>
<keyword evidence="4" id="KW-0406">Ion transport</keyword>
<keyword evidence="5" id="KW-0998">Cell outer membrane</keyword>
<dbReference type="PROSITE" id="PS52016">
    <property type="entry name" value="TONB_DEPENDENT_REC_3"/>
    <property type="match status" value="1"/>
</dbReference>
<keyword evidence="3" id="KW-0408">Iron</keyword>
<evidence type="ECO:0000256" key="2">
    <source>
        <dbReference type="ARBA" id="ARBA00022729"/>
    </source>
</evidence>
<evidence type="ECO:0000256" key="5">
    <source>
        <dbReference type="PROSITE-ProRule" id="PRU01360"/>
    </source>
</evidence>
<evidence type="ECO:0000259" key="6">
    <source>
        <dbReference type="Pfam" id="PF07715"/>
    </source>
</evidence>
<keyword evidence="5" id="KW-0472">Membrane</keyword>
<keyword evidence="5" id="KW-0812">Transmembrane</keyword>
<dbReference type="EMBL" id="CP019875">
    <property type="protein sequence ID" value="AQU88626.1"/>
    <property type="molecule type" value="Genomic_DNA"/>
</dbReference>
<gene>
    <name evidence="7" type="ORF">B0W47_15540</name>
</gene>
<evidence type="ECO:0000256" key="3">
    <source>
        <dbReference type="ARBA" id="ARBA00023004"/>
    </source>
</evidence>
<sequence>MDIYVPGTSPLAVLANTTPGVSFASDDPFGLDTVANTLYIRGFNQSQIGATLDGIPMGDQGFQQYNGLDINEAVIQDNIAAMQLSQGGGALSTPSTTNLGGALTYRTSDPDEVAGGRVSQTFGSNHTFRTFARVDSGKLNASGTRFYASYARTDDNLWKGYGDQLAQQVNFKLVQPFHDVGKISAIFDWSELDQYNYMAESLIPTVDCYNL</sequence>
<keyword evidence="2" id="KW-0732">Signal</keyword>
<keyword evidence="5" id="KW-0813">Transport</keyword>
<evidence type="ECO:0000256" key="1">
    <source>
        <dbReference type="ARBA" id="ARBA00022496"/>
    </source>
</evidence>
<dbReference type="KEGG" id="kna:B0W47_15540"/>
<feature type="domain" description="TonB-dependent receptor plug" evidence="6">
    <location>
        <begin position="8"/>
        <end position="71"/>
    </location>
</feature>
<dbReference type="Pfam" id="PF07715">
    <property type="entry name" value="Plug"/>
    <property type="match status" value="1"/>
</dbReference>
<dbReference type="PANTHER" id="PTHR32552:SF89">
    <property type="entry name" value="CATECHOLATE SIDEROPHORE RECEPTOR FIU"/>
    <property type="match status" value="1"/>
</dbReference>
<dbReference type="Gene3D" id="2.170.130.10">
    <property type="entry name" value="TonB-dependent receptor, plug domain"/>
    <property type="match status" value="1"/>
</dbReference>
<dbReference type="PANTHER" id="PTHR32552">
    <property type="entry name" value="FERRICHROME IRON RECEPTOR-RELATED"/>
    <property type="match status" value="1"/>
</dbReference>
<evidence type="ECO:0000256" key="4">
    <source>
        <dbReference type="ARBA" id="ARBA00023065"/>
    </source>
</evidence>
<dbReference type="AlphaFoldDB" id="A0A9N7CT52"/>
<keyword evidence="1" id="KW-0410">Iron transport</keyword>